<dbReference type="Proteomes" id="UP000198949">
    <property type="component" value="Unassembled WGS sequence"/>
</dbReference>
<proteinExistence type="predicted"/>
<dbReference type="Pfam" id="PF00440">
    <property type="entry name" value="TetR_N"/>
    <property type="match status" value="1"/>
</dbReference>
<keyword evidence="2 4" id="KW-0238">DNA-binding</keyword>
<evidence type="ECO:0000256" key="2">
    <source>
        <dbReference type="ARBA" id="ARBA00023125"/>
    </source>
</evidence>
<dbReference type="InterPro" id="IPR036271">
    <property type="entry name" value="Tet_transcr_reg_TetR-rel_C_sf"/>
</dbReference>
<evidence type="ECO:0000313" key="7">
    <source>
        <dbReference type="Proteomes" id="UP000198949"/>
    </source>
</evidence>
<reference evidence="7" key="1">
    <citation type="submission" date="2016-10" db="EMBL/GenBank/DDBJ databases">
        <authorList>
            <person name="Varghese N."/>
            <person name="Submissions S."/>
        </authorList>
    </citation>
    <scope>NUCLEOTIDE SEQUENCE [LARGE SCALE GENOMIC DNA]</scope>
    <source>
        <strain evidence="7">CGMCC 4.3516</strain>
    </source>
</reference>
<name>A0A1G6RIH7_9ACTN</name>
<dbReference type="Gene3D" id="1.10.10.60">
    <property type="entry name" value="Homeodomain-like"/>
    <property type="match status" value="1"/>
</dbReference>
<organism evidence="6 7">
    <name type="scientific">Glycomyces harbinensis</name>
    <dbReference type="NCBI Taxonomy" id="58114"/>
    <lineage>
        <taxon>Bacteria</taxon>
        <taxon>Bacillati</taxon>
        <taxon>Actinomycetota</taxon>
        <taxon>Actinomycetes</taxon>
        <taxon>Glycomycetales</taxon>
        <taxon>Glycomycetaceae</taxon>
        <taxon>Glycomyces</taxon>
    </lineage>
</organism>
<dbReference type="Pfam" id="PF02909">
    <property type="entry name" value="TetR_C_1"/>
    <property type="match status" value="1"/>
</dbReference>
<dbReference type="InterPro" id="IPR009057">
    <property type="entry name" value="Homeodomain-like_sf"/>
</dbReference>
<sequence>MADDAEPIWLRPERAAAGRPAVRSRSEITAAALAVADAGGLEAVSMRNVAVELGTGAASLYRYVASRDDLLDLMVDATAGDIRLEPVTGDQLSDLVAVGEGMYRVMARHRWLPELVLTRPSLGPNAVKVLDHVLEVLEGHPGDGRAKLEIFALLNAVVATFALNERASADRPRLAVAYLAHVAESGERPRIAALMGDLVASMAAPVDRRVAALTKMLSGLIN</sequence>
<dbReference type="PROSITE" id="PS50977">
    <property type="entry name" value="HTH_TETR_2"/>
    <property type="match status" value="1"/>
</dbReference>
<keyword evidence="1" id="KW-0805">Transcription regulation</keyword>
<dbReference type="InterPro" id="IPR001647">
    <property type="entry name" value="HTH_TetR"/>
</dbReference>
<keyword evidence="3" id="KW-0804">Transcription</keyword>
<dbReference type="GO" id="GO:0000976">
    <property type="term" value="F:transcription cis-regulatory region binding"/>
    <property type="evidence" value="ECO:0007669"/>
    <property type="project" value="TreeGrafter"/>
</dbReference>
<accession>A0A1G6RIH7</accession>
<dbReference type="PANTHER" id="PTHR30055">
    <property type="entry name" value="HTH-TYPE TRANSCRIPTIONAL REGULATOR RUTR"/>
    <property type="match status" value="1"/>
</dbReference>
<evidence type="ECO:0000256" key="3">
    <source>
        <dbReference type="ARBA" id="ARBA00023163"/>
    </source>
</evidence>
<dbReference type="OrthoDB" id="2570341at2"/>
<evidence type="ECO:0000313" key="6">
    <source>
        <dbReference type="EMBL" id="SDD04203.1"/>
    </source>
</evidence>
<dbReference type="PANTHER" id="PTHR30055:SF151">
    <property type="entry name" value="TRANSCRIPTIONAL REGULATORY PROTEIN"/>
    <property type="match status" value="1"/>
</dbReference>
<dbReference type="InterPro" id="IPR050109">
    <property type="entry name" value="HTH-type_TetR-like_transc_reg"/>
</dbReference>
<dbReference type="SUPFAM" id="SSF48498">
    <property type="entry name" value="Tetracyclin repressor-like, C-terminal domain"/>
    <property type="match status" value="1"/>
</dbReference>
<feature type="domain" description="HTH tetR-type" evidence="5">
    <location>
        <begin position="22"/>
        <end position="82"/>
    </location>
</feature>
<dbReference type="Gene3D" id="1.10.357.10">
    <property type="entry name" value="Tetracycline Repressor, domain 2"/>
    <property type="match status" value="1"/>
</dbReference>
<protein>
    <submittedName>
        <fullName evidence="6">Transcriptional regulator, TetR family</fullName>
    </submittedName>
</protein>
<dbReference type="AlphaFoldDB" id="A0A1G6RIH7"/>
<keyword evidence="7" id="KW-1185">Reference proteome</keyword>
<dbReference type="SUPFAM" id="SSF46689">
    <property type="entry name" value="Homeodomain-like"/>
    <property type="match status" value="1"/>
</dbReference>
<dbReference type="RefSeq" id="WP_091027791.1">
    <property type="nucleotide sequence ID" value="NZ_FNAD01000001.1"/>
</dbReference>
<feature type="DNA-binding region" description="H-T-H motif" evidence="4">
    <location>
        <begin position="45"/>
        <end position="64"/>
    </location>
</feature>
<dbReference type="InterPro" id="IPR004111">
    <property type="entry name" value="Repressor_TetR_C"/>
</dbReference>
<dbReference type="GO" id="GO:0003700">
    <property type="term" value="F:DNA-binding transcription factor activity"/>
    <property type="evidence" value="ECO:0007669"/>
    <property type="project" value="TreeGrafter"/>
</dbReference>
<gene>
    <name evidence="6" type="ORF">SAMN05216270_101501</name>
</gene>
<dbReference type="EMBL" id="FNAD01000001">
    <property type="protein sequence ID" value="SDD04203.1"/>
    <property type="molecule type" value="Genomic_DNA"/>
</dbReference>
<evidence type="ECO:0000256" key="1">
    <source>
        <dbReference type="ARBA" id="ARBA00023015"/>
    </source>
</evidence>
<dbReference type="STRING" id="58114.SAMN05216270_101501"/>
<evidence type="ECO:0000259" key="5">
    <source>
        <dbReference type="PROSITE" id="PS50977"/>
    </source>
</evidence>
<evidence type="ECO:0000256" key="4">
    <source>
        <dbReference type="PROSITE-ProRule" id="PRU00335"/>
    </source>
</evidence>
<dbReference type="GO" id="GO:0045892">
    <property type="term" value="P:negative regulation of DNA-templated transcription"/>
    <property type="evidence" value="ECO:0007669"/>
    <property type="project" value="InterPro"/>
</dbReference>